<feature type="chain" id="PRO_5039907838" evidence="1">
    <location>
        <begin position="22"/>
        <end position="410"/>
    </location>
</feature>
<keyword evidence="3" id="KW-0548">Nucleotidyltransferase</keyword>
<sequence>MGGRLTLLKSVLASLPVYYLSLYKAPVKITEQIEKLMRNFLWAGSDGDKKMSWVAWDTVAKSKKNGGLGITKVRSVNFALLSKWVWRFKTQTESIWRKVVEVVHGGRGRWVCLPSNRRFRGCWNSLANEIEKRSFNGKNFIDLLSVKVGNGLSTKFWSDLWVGSTVLKVRWPNLYALERKKQCLVADRFVWDCGGWRFAPEWKKYLSSVAEFSEMQDVDFLLNNVNLTGGMDRWSWGDKDTEPMTVAKVKEWIRAGTEVRQQQMMTWETWIPIKVNLFIWRVEMGCIPTKEELCRRHINLQDTSCLICGSGDENVMHLFTSCIFALGVWSAVGRWCRVLLIMAFDFKDLLSAHEQVNGGKWARKVVRGIIYISCWVIWKLRNAKVFNNSNPKVVEAVALIKSWSFLWLKK</sequence>
<evidence type="ECO:0000259" key="2">
    <source>
        <dbReference type="Pfam" id="PF13966"/>
    </source>
</evidence>
<proteinExistence type="predicted"/>
<reference evidence="3" key="2">
    <citation type="submission" date="2020-06" db="EMBL/GenBank/DDBJ databases">
        <title>Helianthus annuus Genome sequencing and assembly Release 2.</title>
        <authorList>
            <person name="Gouzy J."/>
            <person name="Langlade N."/>
            <person name="Munos S."/>
        </authorList>
    </citation>
    <scope>NUCLEOTIDE SEQUENCE</scope>
    <source>
        <tissue evidence="3">Leaves</tissue>
    </source>
</reference>
<dbReference type="InterPro" id="IPR026960">
    <property type="entry name" value="RVT-Znf"/>
</dbReference>
<accession>A0A9K3I723</accession>
<dbReference type="PANTHER" id="PTHR33116">
    <property type="entry name" value="REVERSE TRANSCRIPTASE ZINC-BINDING DOMAIN-CONTAINING PROTEIN-RELATED-RELATED"/>
    <property type="match status" value="1"/>
</dbReference>
<dbReference type="Pfam" id="PF13966">
    <property type="entry name" value="zf-RVT"/>
    <property type="match status" value="1"/>
</dbReference>
<dbReference type="GO" id="GO:0003964">
    <property type="term" value="F:RNA-directed DNA polymerase activity"/>
    <property type="evidence" value="ECO:0007669"/>
    <property type="project" value="UniProtKB-KW"/>
</dbReference>
<dbReference type="Proteomes" id="UP000215914">
    <property type="component" value="Unassembled WGS sequence"/>
</dbReference>
<feature type="signal peptide" evidence="1">
    <location>
        <begin position="1"/>
        <end position="21"/>
    </location>
</feature>
<dbReference type="Gramene" id="mRNA:HanXRQr2_Chr09g0393041">
    <property type="protein sequence ID" value="CDS:HanXRQr2_Chr09g0393041.1"/>
    <property type="gene ID" value="HanXRQr2_Chr09g0393041"/>
</dbReference>
<evidence type="ECO:0000256" key="1">
    <source>
        <dbReference type="SAM" id="SignalP"/>
    </source>
</evidence>
<gene>
    <name evidence="3" type="ORF">HanXRQr2_Chr09g0393041</name>
</gene>
<dbReference type="PANTHER" id="PTHR33116:SF78">
    <property type="entry name" value="OS12G0587133 PROTEIN"/>
    <property type="match status" value="1"/>
</dbReference>
<evidence type="ECO:0000313" key="4">
    <source>
        <dbReference type="Proteomes" id="UP000215914"/>
    </source>
</evidence>
<protein>
    <submittedName>
        <fullName evidence="3">Reverse transcriptase zinc-binding domain-containing protein</fullName>
    </submittedName>
</protein>
<dbReference type="EMBL" id="MNCJ02000324">
    <property type="protein sequence ID" value="KAF5791297.1"/>
    <property type="molecule type" value="Genomic_DNA"/>
</dbReference>
<reference evidence="3" key="1">
    <citation type="journal article" date="2017" name="Nature">
        <title>The sunflower genome provides insights into oil metabolism, flowering and Asterid evolution.</title>
        <authorList>
            <person name="Badouin H."/>
            <person name="Gouzy J."/>
            <person name="Grassa C.J."/>
            <person name="Murat F."/>
            <person name="Staton S.E."/>
            <person name="Cottret L."/>
            <person name="Lelandais-Briere C."/>
            <person name="Owens G.L."/>
            <person name="Carrere S."/>
            <person name="Mayjonade B."/>
            <person name="Legrand L."/>
            <person name="Gill N."/>
            <person name="Kane N.C."/>
            <person name="Bowers J.E."/>
            <person name="Hubner S."/>
            <person name="Bellec A."/>
            <person name="Berard A."/>
            <person name="Berges H."/>
            <person name="Blanchet N."/>
            <person name="Boniface M.C."/>
            <person name="Brunel D."/>
            <person name="Catrice O."/>
            <person name="Chaidir N."/>
            <person name="Claudel C."/>
            <person name="Donnadieu C."/>
            <person name="Faraut T."/>
            <person name="Fievet G."/>
            <person name="Helmstetter N."/>
            <person name="King M."/>
            <person name="Knapp S.J."/>
            <person name="Lai Z."/>
            <person name="Le Paslier M.C."/>
            <person name="Lippi Y."/>
            <person name="Lorenzon L."/>
            <person name="Mandel J.R."/>
            <person name="Marage G."/>
            <person name="Marchand G."/>
            <person name="Marquand E."/>
            <person name="Bret-Mestries E."/>
            <person name="Morien E."/>
            <person name="Nambeesan S."/>
            <person name="Nguyen T."/>
            <person name="Pegot-Espagnet P."/>
            <person name="Pouilly N."/>
            <person name="Raftis F."/>
            <person name="Sallet E."/>
            <person name="Schiex T."/>
            <person name="Thomas J."/>
            <person name="Vandecasteele C."/>
            <person name="Vares D."/>
            <person name="Vear F."/>
            <person name="Vautrin S."/>
            <person name="Crespi M."/>
            <person name="Mangin B."/>
            <person name="Burke J.M."/>
            <person name="Salse J."/>
            <person name="Munos S."/>
            <person name="Vincourt P."/>
            <person name="Rieseberg L.H."/>
            <person name="Langlade N.B."/>
        </authorList>
    </citation>
    <scope>NUCLEOTIDE SEQUENCE</scope>
    <source>
        <tissue evidence="3">Leaves</tissue>
    </source>
</reference>
<comment type="caution">
    <text evidence="3">The sequence shown here is derived from an EMBL/GenBank/DDBJ whole genome shotgun (WGS) entry which is preliminary data.</text>
</comment>
<feature type="domain" description="Reverse transcriptase zinc-binding" evidence="2">
    <location>
        <begin position="251"/>
        <end position="329"/>
    </location>
</feature>
<keyword evidence="1" id="KW-0732">Signal</keyword>
<keyword evidence="4" id="KW-1185">Reference proteome</keyword>
<keyword evidence="3" id="KW-0695">RNA-directed DNA polymerase</keyword>
<name>A0A9K3I723_HELAN</name>
<dbReference type="AlphaFoldDB" id="A0A9K3I723"/>
<keyword evidence="3" id="KW-0808">Transferase</keyword>
<organism evidence="3 4">
    <name type="scientific">Helianthus annuus</name>
    <name type="common">Common sunflower</name>
    <dbReference type="NCBI Taxonomy" id="4232"/>
    <lineage>
        <taxon>Eukaryota</taxon>
        <taxon>Viridiplantae</taxon>
        <taxon>Streptophyta</taxon>
        <taxon>Embryophyta</taxon>
        <taxon>Tracheophyta</taxon>
        <taxon>Spermatophyta</taxon>
        <taxon>Magnoliopsida</taxon>
        <taxon>eudicotyledons</taxon>
        <taxon>Gunneridae</taxon>
        <taxon>Pentapetalae</taxon>
        <taxon>asterids</taxon>
        <taxon>campanulids</taxon>
        <taxon>Asterales</taxon>
        <taxon>Asteraceae</taxon>
        <taxon>Asteroideae</taxon>
        <taxon>Heliantheae alliance</taxon>
        <taxon>Heliantheae</taxon>
        <taxon>Helianthus</taxon>
    </lineage>
</organism>
<evidence type="ECO:0000313" key="3">
    <source>
        <dbReference type="EMBL" id="KAF5791297.1"/>
    </source>
</evidence>